<dbReference type="Pfam" id="PF02230">
    <property type="entry name" value="Abhydrolase_2"/>
    <property type="match status" value="1"/>
</dbReference>
<accession>A0A382AA71</accession>
<dbReference type="AlphaFoldDB" id="A0A382AA71"/>
<dbReference type="Gene3D" id="3.40.50.1820">
    <property type="entry name" value="alpha/beta hydrolase"/>
    <property type="match status" value="1"/>
</dbReference>
<dbReference type="SUPFAM" id="SSF53474">
    <property type="entry name" value="alpha/beta-Hydrolases"/>
    <property type="match status" value="1"/>
</dbReference>
<dbReference type="EMBL" id="UINC01024378">
    <property type="protein sequence ID" value="SVA97873.1"/>
    <property type="molecule type" value="Genomic_DNA"/>
</dbReference>
<sequence length="84" mass="9213">VEPLTKENPKQLVIFCHGYGADGNDLIGLSSYFQPILPDAIFLSPNAPQKCALNPFGYQWFDFQSGDPALIWKGVLEAATILNS</sequence>
<dbReference type="InterPro" id="IPR029058">
    <property type="entry name" value="AB_hydrolase_fold"/>
</dbReference>
<protein>
    <recommendedName>
        <fullName evidence="1">Phospholipase/carboxylesterase/thioesterase domain-containing protein</fullName>
    </recommendedName>
</protein>
<feature type="domain" description="Phospholipase/carboxylesterase/thioesterase" evidence="1">
    <location>
        <begin position="6"/>
        <end position="69"/>
    </location>
</feature>
<evidence type="ECO:0000259" key="1">
    <source>
        <dbReference type="Pfam" id="PF02230"/>
    </source>
</evidence>
<proteinExistence type="predicted"/>
<feature type="non-terminal residue" evidence="2">
    <location>
        <position position="1"/>
    </location>
</feature>
<gene>
    <name evidence="2" type="ORF">METZ01_LOCUS150727</name>
</gene>
<feature type="non-terminal residue" evidence="2">
    <location>
        <position position="84"/>
    </location>
</feature>
<dbReference type="GO" id="GO:0016787">
    <property type="term" value="F:hydrolase activity"/>
    <property type="evidence" value="ECO:0007669"/>
    <property type="project" value="InterPro"/>
</dbReference>
<dbReference type="InterPro" id="IPR003140">
    <property type="entry name" value="PLipase/COase/thioEstase"/>
</dbReference>
<name>A0A382AA71_9ZZZZ</name>
<evidence type="ECO:0000313" key="2">
    <source>
        <dbReference type="EMBL" id="SVA97873.1"/>
    </source>
</evidence>
<organism evidence="2">
    <name type="scientific">marine metagenome</name>
    <dbReference type="NCBI Taxonomy" id="408172"/>
    <lineage>
        <taxon>unclassified sequences</taxon>
        <taxon>metagenomes</taxon>
        <taxon>ecological metagenomes</taxon>
    </lineage>
</organism>
<reference evidence="2" key="1">
    <citation type="submission" date="2018-05" db="EMBL/GenBank/DDBJ databases">
        <authorList>
            <person name="Lanie J.A."/>
            <person name="Ng W.-L."/>
            <person name="Kazmierczak K.M."/>
            <person name="Andrzejewski T.M."/>
            <person name="Davidsen T.M."/>
            <person name="Wayne K.J."/>
            <person name="Tettelin H."/>
            <person name="Glass J.I."/>
            <person name="Rusch D."/>
            <person name="Podicherti R."/>
            <person name="Tsui H.-C.T."/>
            <person name="Winkler M.E."/>
        </authorList>
    </citation>
    <scope>NUCLEOTIDE SEQUENCE</scope>
</reference>